<dbReference type="Proteomes" id="UP000053239">
    <property type="component" value="Unassembled WGS sequence"/>
</dbReference>
<dbReference type="EMBL" id="KQ235419">
    <property type="protein sequence ID" value="KMZ99318.1"/>
    <property type="molecule type" value="Genomic_DNA"/>
</dbReference>
<feature type="compositionally biased region" description="Basic and acidic residues" evidence="1">
    <location>
        <begin position="210"/>
        <end position="227"/>
    </location>
</feature>
<protein>
    <submittedName>
        <fullName evidence="2">Uncharacterized protein</fullName>
    </submittedName>
</protein>
<evidence type="ECO:0000256" key="1">
    <source>
        <dbReference type="SAM" id="MobiDB-lite"/>
    </source>
</evidence>
<feature type="region of interest" description="Disordered" evidence="1">
    <location>
        <begin position="202"/>
        <end position="242"/>
    </location>
</feature>
<sequence length="270" mass="31508">MILENFGKDIGEYNNFCLKLLNNLGHYSENTISFIRSHDRCIILYNWIYNSKRKHNIPDEIINKCFEEYIIASKVMQYSDACSYDIYNSLYEDPMNMTLLDIFDSNTLKIKDTLMDPDESISTPCRKYVCECVKIYDAMNQKYCLKEADYEKHENTCSRLKNFKNTYTWFFKDIQDLKDKIPSLDDIQNTYMRKCQKYVQEEPVQPLDAEEQRTRSLLTKPEHKAPPETKTLIQPEDENQGGLMSPTVSTAISTMAGASSFLALLYKVNA</sequence>
<evidence type="ECO:0000313" key="2">
    <source>
        <dbReference type="EMBL" id="KMZ99318.1"/>
    </source>
</evidence>
<proteinExistence type="predicted"/>
<reference evidence="2 3" key="1">
    <citation type="submission" date="2011-09" db="EMBL/GenBank/DDBJ databases">
        <title>The Genome Sequence of Plasmodium vivax North Korean.</title>
        <authorList>
            <consortium name="The Broad Institute Genome Sequencing Platform"/>
            <consortium name="The Broad Institute Genome Sequencing Center for Infectious Disease"/>
            <person name="Neafsey D."/>
            <person name="Carlton J."/>
            <person name="Barnwell J."/>
            <person name="Collins W."/>
            <person name="Escalante A."/>
            <person name="Mullikin J."/>
            <person name="Saul A."/>
            <person name="Guigo R."/>
            <person name="Camara F."/>
            <person name="Young S.K."/>
            <person name="Zeng Q."/>
            <person name="Gargeya S."/>
            <person name="Fitzgerald M."/>
            <person name="Haas B."/>
            <person name="Abouelleil A."/>
            <person name="Alvarado L."/>
            <person name="Arachchi H.M."/>
            <person name="Berlin A."/>
            <person name="Brown A."/>
            <person name="Chapman S.B."/>
            <person name="Chen Z."/>
            <person name="Dunbar C."/>
            <person name="Freedman E."/>
            <person name="Gearin G."/>
            <person name="Gellesch M."/>
            <person name="Goldberg J."/>
            <person name="Griggs A."/>
            <person name="Gujja S."/>
            <person name="Heiman D."/>
            <person name="Howarth C."/>
            <person name="Larson L."/>
            <person name="Lui A."/>
            <person name="MacDonald P.J.P."/>
            <person name="Montmayeur A."/>
            <person name="Murphy C."/>
            <person name="Neiman D."/>
            <person name="Pearson M."/>
            <person name="Priest M."/>
            <person name="Roberts A."/>
            <person name="Saif S."/>
            <person name="Shea T."/>
            <person name="Shenoy N."/>
            <person name="Sisk P."/>
            <person name="Stolte C."/>
            <person name="Sykes S."/>
            <person name="Wortman J."/>
            <person name="Nusbaum C."/>
            <person name="Birren B."/>
        </authorList>
    </citation>
    <scope>NUCLEOTIDE SEQUENCE [LARGE SCALE GENOMIC DNA]</scope>
    <source>
        <strain evidence="2 3">North Korean</strain>
    </source>
</reference>
<organism evidence="2 3">
    <name type="scientific">Plasmodium vivax North Korean</name>
    <dbReference type="NCBI Taxonomy" id="1035514"/>
    <lineage>
        <taxon>Eukaryota</taxon>
        <taxon>Sar</taxon>
        <taxon>Alveolata</taxon>
        <taxon>Apicomplexa</taxon>
        <taxon>Aconoidasida</taxon>
        <taxon>Haemosporida</taxon>
        <taxon>Plasmodiidae</taxon>
        <taxon>Plasmodium</taxon>
        <taxon>Plasmodium (Plasmodium)</taxon>
    </lineage>
</organism>
<accession>A0A0J9WDQ5</accession>
<dbReference type="AlphaFoldDB" id="A0A0J9WDQ5"/>
<gene>
    <name evidence="2" type="ORF">PVNG_02201</name>
</gene>
<evidence type="ECO:0000313" key="3">
    <source>
        <dbReference type="Proteomes" id="UP000053239"/>
    </source>
</evidence>
<name>A0A0J9WDQ5_PLAVI</name>